<dbReference type="InterPro" id="IPR023582">
    <property type="entry name" value="Impact"/>
</dbReference>
<dbReference type="EMBL" id="JAEUBG010002821">
    <property type="protein sequence ID" value="KAH3684042.1"/>
    <property type="molecule type" value="Genomic_DNA"/>
</dbReference>
<sequence>MQSIVHSEITILKKSKFQAHYVPLHHKSEIPEILNILQDDKNIRKSTHPHMYAYIVNSHIGDVGFSDCGESGAGSRMLTLLQNMKLENVMVIVTRWYGGTPLGSARFRIISGVVVEVLKKAKVI</sequence>
<dbReference type="InterPro" id="IPR020568">
    <property type="entry name" value="Ribosomal_Su5_D2-typ_SF"/>
</dbReference>
<dbReference type="PROSITE" id="PS00910">
    <property type="entry name" value="UPF0029"/>
    <property type="match status" value="1"/>
</dbReference>
<feature type="domain" description="Impact N-terminal" evidence="2">
    <location>
        <begin position="13"/>
        <end position="118"/>
    </location>
</feature>
<proteinExistence type="inferred from homology"/>
<dbReference type="GO" id="GO:0005737">
    <property type="term" value="C:cytoplasm"/>
    <property type="evidence" value="ECO:0007669"/>
    <property type="project" value="TreeGrafter"/>
</dbReference>
<dbReference type="Gene3D" id="3.30.230.30">
    <property type="entry name" value="Impact, N-terminal domain"/>
    <property type="match status" value="1"/>
</dbReference>
<dbReference type="GO" id="GO:0006446">
    <property type="term" value="P:regulation of translational initiation"/>
    <property type="evidence" value="ECO:0007669"/>
    <property type="project" value="TreeGrafter"/>
</dbReference>
<comment type="caution">
    <text evidence="3">The sequence shown here is derived from an EMBL/GenBank/DDBJ whole genome shotgun (WGS) entry which is preliminary data.</text>
</comment>
<name>A0A9P8Q6M0_WICPI</name>
<dbReference type="InterPro" id="IPR036956">
    <property type="entry name" value="Impact_N_sf"/>
</dbReference>
<evidence type="ECO:0000313" key="3">
    <source>
        <dbReference type="EMBL" id="KAH3684042.1"/>
    </source>
</evidence>
<keyword evidence="4" id="KW-1185">Reference proteome</keyword>
<dbReference type="GO" id="GO:0140469">
    <property type="term" value="P:GCN2-mediated signaling"/>
    <property type="evidence" value="ECO:0007669"/>
    <property type="project" value="TreeGrafter"/>
</dbReference>
<reference evidence="3" key="2">
    <citation type="submission" date="2021-01" db="EMBL/GenBank/DDBJ databases">
        <authorList>
            <person name="Schikora-Tamarit M.A."/>
        </authorList>
    </citation>
    <scope>NUCLEOTIDE SEQUENCE</scope>
    <source>
        <strain evidence="3">CBS2887</strain>
    </source>
</reference>
<gene>
    <name evidence="3" type="ORF">WICPIJ_004980</name>
</gene>
<evidence type="ECO:0000313" key="4">
    <source>
        <dbReference type="Proteomes" id="UP000774326"/>
    </source>
</evidence>
<comment type="similarity">
    <text evidence="1">Belongs to the IMPACT family.</text>
</comment>
<dbReference type="SUPFAM" id="SSF54211">
    <property type="entry name" value="Ribosomal protein S5 domain 2-like"/>
    <property type="match status" value="1"/>
</dbReference>
<organism evidence="3 4">
    <name type="scientific">Wickerhamomyces pijperi</name>
    <name type="common">Yeast</name>
    <name type="synonym">Pichia pijperi</name>
    <dbReference type="NCBI Taxonomy" id="599730"/>
    <lineage>
        <taxon>Eukaryota</taxon>
        <taxon>Fungi</taxon>
        <taxon>Dikarya</taxon>
        <taxon>Ascomycota</taxon>
        <taxon>Saccharomycotina</taxon>
        <taxon>Saccharomycetes</taxon>
        <taxon>Phaffomycetales</taxon>
        <taxon>Wickerhamomycetaceae</taxon>
        <taxon>Wickerhamomyces</taxon>
    </lineage>
</organism>
<evidence type="ECO:0000259" key="2">
    <source>
        <dbReference type="Pfam" id="PF01205"/>
    </source>
</evidence>
<dbReference type="OrthoDB" id="69641at2759"/>
<dbReference type="PANTHER" id="PTHR16301">
    <property type="entry name" value="IMPACT-RELATED"/>
    <property type="match status" value="1"/>
</dbReference>
<dbReference type="InterPro" id="IPR001498">
    <property type="entry name" value="Impact_N"/>
</dbReference>
<protein>
    <recommendedName>
        <fullName evidence="2">Impact N-terminal domain-containing protein</fullName>
    </recommendedName>
</protein>
<dbReference type="InterPro" id="IPR020569">
    <property type="entry name" value="UPF0029_Impact_CS"/>
</dbReference>
<reference evidence="3" key="1">
    <citation type="journal article" date="2021" name="Open Biol.">
        <title>Shared evolutionary footprints suggest mitochondrial oxidative damage underlies multiple complex I losses in fungi.</title>
        <authorList>
            <person name="Schikora-Tamarit M.A."/>
            <person name="Marcet-Houben M."/>
            <person name="Nosek J."/>
            <person name="Gabaldon T."/>
        </authorList>
    </citation>
    <scope>NUCLEOTIDE SEQUENCE</scope>
    <source>
        <strain evidence="3">CBS2887</strain>
    </source>
</reference>
<dbReference type="AlphaFoldDB" id="A0A9P8Q6M0"/>
<dbReference type="PANTHER" id="PTHR16301:SF17">
    <property type="entry name" value="IMPACT FAMILY MEMBER YDL177C"/>
    <property type="match status" value="1"/>
</dbReference>
<accession>A0A9P8Q6M0</accession>
<dbReference type="Pfam" id="PF01205">
    <property type="entry name" value="Impact_N"/>
    <property type="match status" value="1"/>
</dbReference>
<evidence type="ECO:0000256" key="1">
    <source>
        <dbReference type="ARBA" id="ARBA00007665"/>
    </source>
</evidence>
<dbReference type="Proteomes" id="UP000774326">
    <property type="component" value="Unassembled WGS sequence"/>
</dbReference>